<name>A0A059F3F6_9MICR</name>
<evidence type="ECO:0000313" key="1">
    <source>
        <dbReference type="EMBL" id="KCZ81735.1"/>
    </source>
</evidence>
<dbReference type="HOGENOM" id="CLU_164152_0_0_1"/>
<sequence>MVEMVKRMCVDQNSSTSHAAATLNITNQTVRNILKKYENGDMFLDADEKGRATCSQKHTVLSNTDQAICSAIAINNVLTLMEIAVLHLSK</sequence>
<reference evidence="2" key="1">
    <citation type="submission" date="2013-02" db="EMBL/GenBank/DDBJ databases">
        <authorList>
            <consortium name="The Broad Institute Genome Sequencing Platform"/>
            <person name="Cuomo C."/>
            <person name="Becnel J."/>
            <person name="Sanscrainte N."/>
            <person name="Walker B."/>
            <person name="Young S.K."/>
            <person name="Zeng Q."/>
            <person name="Gargeya S."/>
            <person name="Fitzgerald M."/>
            <person name="Haas B."/>
            <person name="Abouelleil A."/>
            <person name="Alvarado L."/>
            <person name="Arachchi H.M."/>
            <person name="Berlin A.M."/>
            <person name="Chapman S.B."/>
            <person name="Dewar J."/>
            <person name="Goldberg J."/>
            <person name="Griggs A."/>
            <person name="Gujja S."/>
            <person name="Hansen M."/>
            <person name="Howarth C."/>
            <person name="Imamovic A."/>
            <person name="Larimer J."/>
            <person name="McCowan C."/>
            <person name="Murphy C."/>
            <person name="Neiman D."/>
            <person name="Pearson M."/>
            <person name="Priest M."/>
            <person name="Roberts A."/>
            <person name="Saif S."/>
            <person name="Shea T."/>
            <person name="Sisk P."/>
            <person name="Sykes S."/>
            <person name="Wortman J."/>
            <person name="Nusbaum C."/>
            <person name="Birren B."/>
        </authorList>
    </citation>
    <scope>NUCLEOTIDE SEQUENCE [LARGE SCALE GENOMIC DNA]</scope>
    <source>
        <strain evidence="2">PRA339</strain>
    </source>
</reference>
<proteinExistence type="predicted"/>
<gene>
    <name evidence="1" type="ORF">H312_00774</name>
</gene>
<dbReference type="OrthoDB" id="10325040at2759"/>
<protein>
    <submittedName>
        <fullName evidence="1">Uncharacterized protein</fullName>
    </submittedName>
</protein>
<accession>A0A059F3F6</accession>
<organism evidence="1 2">
    <name type="scientific">Anncaliia algerae PRA339</name>
    <dbReference type="NCBI Taxonomy" id="1288291"/>
    <lineage>
        <taxon>Eukaryota</taxon>
        <taxon>Fungi</taxon>
        <taxon>Fungi incertae sedis</taxon>
        <taxon>Microsporidia</taxon>
        <taxon>Tubulinosematoidea</taxon>
        <taxon>Tubulinosematidae</taxon>
        <taxon>Anncaliia</taxon>
    </lineage>
</organism>
<evidence type="ECO:0000313" key="2">
    <source>
        <dbReference type="Proteomes" id="UP000030655"/>
    </source>
</evidence>
<dbReference type="VEuPathDB" id="MicrosporidiaDB:H312_00774"/>
<reference evidence="1 2" key="2">
    <citation type="submission" date="2014-03" db="EMBL/GenBank/DDBJ databases">
        <title>The Genome Sequence of Anncaliia algerae insect isolate PRA339.</title>
        <authorList>
            <consortium name="The Broad Institute Genome Sequencing Platform"/>
            <consortium name="The Broad Institute Genome Sequencing Center for Infectious Disease"/>
            <person name="Cuomo C."/>
            <person name="Becnel J."/>
            <person name="Sanscrainte N."/>
            <person name="Walker B."/>
            <person name="Young S.K."/>
            <person name="Zeng Q."/>
            <person name="Gargeya S."/>
            <person name="Fitzgerald M."/>
            <person name="Haas B."/>
            <person name="Abouelleil A."/>
            <person name="Alvarado L."/>
            <person name="Arachchi H.M."/>
            <person name="Berlin A.M."/>
            <person name="Chapman S.B."/>
            <person name="Dewar J."/>
            <person name="Goldberg J."/>
            <person name="Griggs A."/>
            <person name="Gujja S."/>
            <person name="Hansen M."/>
            <person name="Howarth C."/>
            <person name="Imamovic A."/>
            <person name="Larimer J."/>
            <person name="McCowan C."/>
            <person name="Murphy C."/>
            <person name="Neiman D."/>
            <person name="Pearson M."/>
            <person name="Priest M."/>
            <person name="Roberts A."/>
            <person name="Saif S."/>
            <person name="Shea T."/>
            <person name="Sisk P."/>
            <person name="Sykes S."/>
            <person name="Wortman J."/>
            <person name="Nusbaum C."/>
            <person name="Birren B."/>
        </authorList>
    </citation>
    <scope>NUCLEOTIDE SEQUENCE [LARGE SCALE GENOMIC DNA]</scope>
    <source>
        <strain evidence="1 2">PRA339</strain>
    </source>
</reference>
<keyword evidence="2" id="KW-1185">Reference proteome</keyword>
<dbReference type="EMBL" id="KK365137">
    <property type="protein sequence ID" value="KCZ81735.1"/>
    <property type="molecule type" value="Genomic_DNA"/>
</dbReference>
<dbReference type="AlphaFoldDB" id="A0A059F3F6"/>
<dbReference type="Proteomes" id="UP000030655">
    <property type="component" value="Unassembled WGS sequence"/>
</dbReference>